<feature type="modified residue" description="4-aspartylphosphate" evidence="7">
    <location>
        <position position="65"/>
    </location>
</feature>
<dbReference type="InterPro" id="IPR001789">
    <property type="entry name" value="Sig_transdc_resp-reg_receiver"/>
</dbReference>
<reference evidence="11" key="1">
    <citation type="submission" date="2011-11" db="EMBL/GenBank/DDBJ databases">
        <title>Complete sequence of Desulfosporosinus orientis DSM 765.</title>
        <authorList>
            <person name="Lucas S."/>
            <person name="Han J."/>
            <person name="Lapidus A."/>
            <person name="Cheng J.-F."/>
            <person name="Goodwin L."/>
            <person name="Pitluck S."/>
            <person name="Peters L."/>
            <person name="Ovchinnikova G."/>
            <person name="Teshima H."/>
            <person name="Detter J.C."/>
            <person name="Han C."/>
            <person name="Tapia R."/>
            <person name="Land M."/>
            <person name="Hauser L."/>
            <person name="Kyrpides N."/>
            <person name="Ivanova N."/>
            <person name="Pagani I."/>
            <person name="Pester M."/>
            <person name="Spring S."/>
            <person name="Ollivier B."/>
            <person name="Rattei T."/>
            <person name="Klenk H.-P."/>
            <person name="Wagner M."/>
            <person name="Loy A."/>
            <person name="Woyke T."/>
        </authorList>
    </citation>
    <scope>NUCLEOTIDE SEQUENCE [LARGE SCALE GENOMIC DNA]</scope>
    <source>
        <strain evidence="11">ATCC 19365 / DSM 765 / NCIMB 8382 / VKM B-1628</strain>
    </source>
</reference>
<proteinExistence type="predicted"/>
<evidence type="ECO:0000259" key="8">
    <source>
        <dbReference type="PROSITE" id="PS50043"/>
    </source>
</evidence>
<dbReference type="SUPFAM" id="SSF46894">
    <property type="entry name" value="C-terminal effector domain of the bipartite response regulators"/>
    <property type="match status" value="1"/>
</dbReference>
<dbReference type="CDD" id="cd06170">
    <property type="entry name" value="LuxR_C_like"/>
    <property type="match status" value="1"/>
</dbReference>
<name>G7W511_DESOD</name>
<dbReference type="OrthoDB" id="9808843at2"/>
<dbReference type="InterPro" id="IPR039420">
    <property type="entry name" value="WalR-like"/>
</dbReference>
<dbReference type="RefSeq" id="WP_014182712.1">
    <property type="nucleotide sequence ID" value="NC_016584.1"/>
</dbReference>
<dbReference type="HOGENOM" id="CLU_000445_90_10_9"/>
<evidence type="ECO:0000256" key="6">
    <source>
        <dbReference type="ARBA" id="ARBA00024867"/>
    </source>
</evidence>
<evidence type="ECO:0000256" key="7">
    <source>
        <dbReference type="PROSITE-ProRule" id="PRU00169"/>
    </source>
</evidence>
<comment type="function">
    <text evidence="6">May play the central regulatory role in sporulation. It may be an element of the effector pathway responsible for the activation of sporulation genes in response to nutritional stress. Spo0A may act in concert with spo0H (a sigma factor) to control the expression of some genes that are critical to the sporulation process.</text>
</comment>
<dbReference type="SMART" id="SM00421">
    <property type="entry name" value="HTH_LUXR"/>
    <property type="match status" value="1"/>
</dbReference>
<dbReference type="PROSITE" id="PS50110">
    <property type="entry name" value="RESPONSE_REGULATORY"/>
    <property type="match status" value="1"/>
</dbReference>
<dbReference type="GO" id="GO:0003677">
    <property type="term" value="F:DNA binding"/>
    <property type="evidence" value="ECO:0007669"/>
    <property type="project" value="UniProtKB-KW"/>
</dbReference>
<evidence type="ECO:0000256" key="2">
    <source>
        <dbReference type="ARBA" id="ARBA00022553"/>
    </source>
</evidence>
<feature type="domain" description="HTH luxR-type" evidence="8">
    <location>
        <begin position="160"/>
        <end position="225"/>
    </location>
</feature>
<dbReference type="PANTHER" id="PTHR43214">
    <property type="entry name" value="TWO-COMPONENT RESPONSE REGULATOR"/>
    <property type="match status" value="1"/>
</dbReference>
<evidence type="ECO:0000313" key="10">
    <source>
        <dbReference type="EMBL" id="AET65883.1"/>
    </source>
</evidence>
<dbReference type="InterPro" id="IPR016032">
    <property type="entry name" value="Sig_transdc_resp-reg_C-effctor"/>
</dbReference>
<keyword evidence="5" id="KW-0804">Transcription</keyword>
<dbReference type="PANTHER" id="PTHR43214:SF41">
    <property type="entry name" value="NITRATE_NITRITE RESPONSE REGULATOR PROTEIN NARP"/>
    <property type="match status" value="1"/>
</dbReference>
<evidence type="ECO:0000256" key="3">
    <source>
        <dbReference type="ARBA" id="ARBA00023015"/>
    </source>
</evidence>
<dbReference type="Pfam" id="PF00196">
    <property type="entry name" value="GerE"/>
    <property type="match status" value="1"/>
</dbReference>
<evidence type="ECO:0000256" key="4">
    <source>
        <dbReference type="ARBA" id="ARBA00023125"/>
    </source>
</evidence>
<feature type="domain" description="Response regulatory" evidence="9">
    <location>
        <begin position="14"/>
        <end position="130"/>
    </location>
</feature>
<dbReference type="AlphaFoldDB" id="G7W511"/>
<dbReference type="GO" id="GO:0006355">
    <property type="term" value="P:regulation of DNA-templated transcription"/>
    <property type="evidence" value="ECO:0007669"/>
    <property type="project" value="InterPro"/>
</dbReference>
<evidence type="ECO:0000256" key="5">
    <source>
        <dbReference type="ARBA" id="ARBA00023163"/>
    </source>
</evidence>
<dbReference type="CDD" id="cd17535">
    <property type="entry name" value="REC_NarL-like"/>
    <property type="match status" value="1"/>
</dbReference>
<keyword evidence="11" id="KW-1185">Reference proteome</keyword>
<dbReference type="GO" id="GO:0000160">
    <property type="term" value="P:phosphorelay signal transduction system"/>
    <property type="evidence" value="ECO:0007669"/>
    <property type="project" value="InterPro"/>
</dbReference>
<dbReference type="PROSITE" id="PS50043">
    <property type="entry name" value="HTH_LUXR_2"/>
    <property type="match status" value="1"/>
</dbReference>
<keyword evidence="3" id="KW-0805">Transcription regulation</keyword>
<dbReference type="SUPFAM" id="SSF52172">
    <property type="entry name" value="CheY-like"/>
    <property type="match status" value="1"/>
</dbReference>
<organism evidence="10 11">
    <name type="scientific">Desulfosporosinus orientis (strain ATCC 19365 / DSM 765 / NCIMB 8382 / VKM B-1628 / Singapore I)</name>
    <name type="common">Desulfotomaculum orientis</name>
    <dbReference type="NCBI Taxonomy" id="768706"/>
    <lineage>
        <taxon>Bacteria</taxon>
        <taxon>Bacillati</taxon>
        <taxon>Bacillota</taxon>
        <taxon>Clostridia</taxon>
        <taxon>Eubacteriales</taxon>
        <taxon>Desulfitobacteriaceae</taxon>
        <taxon>Desulfosporosinus</taxon>
    </lineage>
</organism>
<keyword evidence="4 10" id="KW-0238">DNA-binding</keyword>
<dbReference type="PRINTS" id="PR00038">
    <property type="entry name" value="HTHLUXR"/>
</dbReference>
<dbReference type="PATRIC" id="fig|768706.3.peg.118"/>
<reference evidence="10 11" key="2">
    <citation type="journal article" date="2012" name="J. Bacteriol.">
        <title>Complete genome sequences of Desulfosporosinus orientis DSM765T, Desulfosporosinus youngiae DSM17734T, Desulfosporosinus meridiei DSM13257T, and Desulfosporosinus acidiphilus DSM22704T.</title>
        <authorList>
            <person name="Pester M."/>
            <person name="Brambilla E."/>
            <person name="Alazard D."/>
            <person name="Rattei T."/>
            <person name="Weinmaier T."/>
            <person name="Han J."/>
            <person name="Lucas S."/>
            <person name="Lapidus A."/>
            <person name="Cheng J.F."/>
            <person name="Goodwin L."/>
            <person name="Pitluck S."/>
            <person name="Peters L."/>
            <person name="Ovchinnikova G."/>
            <person name="Teshima H."/>
            <person name="Detter J.C."/>
            <person name="Han C.S."/>
            <person name="Tapia R."/>
            <person name="Land M.L."/>
            <person name="Hauser L."/>
            <person name="Kyrpides N.C."/>
            <person name="Ivanova N.N."/>
            <person name="Pagani I."/>
            <person name="Huntmann M."/>
            <person name="Wei C.L."/>
            <person name="Davenport K.W."/>
            <person name="Daligault H."/>
            <person name="Chain P.S."/>
            <person name="Chen A."/>
            <person name="Mavromatis K."/>
            <person name="Markowitz V."/>
            <person name="Szeto E."/>
            <person name="Mikhailova N."/>
            <person name="Pati A."/>
            <person name="Wagner M."/>
            <person name="Woyke T."/>
            <person name="Ollivier B."/>
            <person name="Klenk H.P."/>
            <person name="Spring S."/>
            <person name="Loy A."/>
        </authorList>
    </citation>
    <scope>NUCLEOTIDE SEQUENCE [LARGE SCALE GENOMIC DNA]</scope>
    <source>
        <strain evidence="11">ATCC 19365 / DSM 765 / NCIMB 8382 / VKM B-1628</strain>
    </source>
</reference>
<dbReference type="EMBL" id="CP003108">
    <property type="protein sequence ID" value="AET65883.1"/>
    <property type="molecule type" value="Genomic_DNA"/>
</dbReference>
<dbReference type="InterPro" id="IPR000792">
    <property type="entry name" value="Tscrpt_reg_LuxR_C"/>
</dbReference>
<keyword evidence="2 7" id="KW-0597">Phosphoprotein</keyword>
<sequence length="225" mass="25196">MSTNSEEFEKAKVKVLVVDDHTLFAEGTVSLLSFDPRIAVVGIAKNGMECQSIMSETELDVVLLDINLPDISGMELIERIKEIQPAVKILMLTEYNPQGYVTKSISKGANGFLLKDCSVKEMAQGIIRVYQGGVYFCPELETFLQPVAKNEKLHFPNKPVETLRKLLNQREVEIIELASRGLHNKEIALALGINERDVDQHVSNILSKLEVNTRLEAVLNWAYVV</sequence>
<dbReference type="Gene3D" id="3.40.50.2300">
    <property type="match status" value="1"/>
</dbReference>
<dbReference type="KEGG" id="dor:Desor_0157"/>
<evidence type="ECO:0000256" key="1">
    <source>
        <dbReference type="ARBA" id="ARBA00018672"/>
    </source>
</evidence>
<protein>
    <recommendedName>
        <fullName evidence="1">Stage 0 sporulation protein A homolog</fullName>
    </recommendedName>
</protein>
<evidence type="ECO:0000313" key="11">
    <source>
        <dbReference type="Proteomes" id="UP000006346"/>
    </source>
</evidence>
<dbReference type="Proteomes" id="UP000006346">
    <property type="component" value="Chromosome"/>
</dbReference>
<dbReference type="InterPro" id="IPR011006">
    <property type="entry name" value="CheY-like_superfamily"/>
</dbReference>
<evidence type="ECO:0000259" key="9">
    <source>
        <dbReference type="PROSITE" id="PS50110"/>
    </source>
</evidence>
<accession>G7W511</accession>
<gene>
    <name evidence="10" type="ordered locus">Desor_0157</name>
</gene>
<dbReference type="STRING" id="768706.Desor_0157"/>
<dbReference type="InterPro" id="IPR058245">
    <property type="entry name" value="NreC/VraR/RcsB-like_REC"/>
</dbReference>
<dbReference type="eggNOG" id="COG2197">
    <property type="taxonomic scope" value="Bacteria"/>
</dbReference>
<dbReference type="SMART" id="SM00448">
    <property type="entry name" value="REC"/>
    <property type="match status" value="1"/>
</dbReference>
<dbReference type="Pfam" id="PF00072">
    <property type="entry name" value="Response_reg"/>
    <property type="match status" value="1"/>
</dbReference>